<dbReference type="EMBL" id="ML208438">
    <property type="protein sequence ID" value="TFK65402.1"/>
    <property type="molecule type" value="Genomic_DNA"/>
</dbReference>
<accession>A0ACD3AI07</accession>
<protein>
    <submittedName>
        <fullName evidence="1">Uncharacterized protein</fullName>
    </submittedName>
</protein>
<sequence length="328" mass="34070">MSMNQNNQPNPPFPEPQTQAQAQPPPAHPSASYGAPEAYPQQAQNSAPGTGMGQGTNTGPNMNQNTHTNTNTNTGGPGVEQPSTGHGLKDKSRGATQVIHAGDYARGTALGYIDKALHVTDTKNADVAKSGYEEYQRGMASFRSGGSQSTNNQPNTSGPTGTQAGGAPLQTGSAPSSRWQYQGAQQLEGQGQGQFAQGDYETHPDQYQYGPTAKSGGPRVFGENKDTTGGGAAYPGHHRDDAVTDVDPNPAGHPDAKMQQQQQDNQGGGGGMGLGQNQNRSAGGTPSGYSSGLNMGRSDSSDIPVAGQPATSMRRPYSDDREEEVKKG</sequence>
<proteinExistence type="predicted"/>
<name>A0ACD3AI07_9AGAR</name>
<dbReference type="Proteomes" id="UP000308600">
    <property type="component" value="Unassembled WGS sequence"/>
</dbReference>
<evidence type="ECO:0000313" key="2">
    <source>
        <dbReference type="Proteomes" id="UP000308600"/>
    </source>
</evidence>
<gene>
    <name evidence="1" type="ORF">BDN72DRAFT_203323</name>
</gene>
<keyword evidence="2" id="KW-1185">Reference proteome</keyword>
<reference evidence="1 2" key="1">
    <citation type="journal article" date="2019" name="Nat. Ecol. Evol.">
        <title>Megaphylogeny resolves global patterns of mushroom evolution.</title>
        <authorList>
            <person name="Varga T."/>
            <person name="Krizsan K."/>
            <person name="Foldi C."/>
            <person name="Dima B."/>
            <person name="Sanchez-Garcia M."/>
            <person name="Sanchez-Ramirez S."/>
            <person name="Szollosi G.J."/>
            <person name="Szarkandi J.G."/>
            <person name="Papp V."/>
            <person name="Albert L."/>
            <person name="Andreopoulos W."/>
            <person name="Angelini C."/>
            <person name="Antonin V."/>
            <person name="Barry K.W."/>
            <person name="Bougher N.L."/>
            <person name="Buchanan P."/>
            <person name="Buyck B."/>
            <person name="Bense V."/>
            <person name="Catcheside P."/>
            <person name="Chovatia M."/>
            <person name="Cooper J."/>
            <person name="Damon W."/>
            <person name="Desjardin D."/>
            <person name="Finy P."/>
            <person name="Geml J."/>
            <person name="Haridas S."/>
            <person name="Hughes K."/>
            <person name="Justo A."/>
            <person name="Karasinski D."/>
            <person name="Kautmanova I."/>
            <person name="Kiss B."/>
            <person name="Kocsube S."/>
            <person name="Kotiranta H."/>
            <person name="LaButti K.M."/>
            <person name="Lechner B.E."/>
            <person name="Liimatainen K."/>
            <person name="Lipzen A."/>
            <person name="Lukacs Z."/>
            <person name="Mihaltcheva S."/>
            <person name="Morgado L.N."/>
            <person name="Niskanen T."/>
            <person name="Noordeloos M.E."/>
            <person name="Ohm R.A."/>
            <person name="Ortiz-Santana B."/>
            <person name="Ovrebo C."/>
            <person name="Racz N."/>
            <person name="Riley R."/>
            <person name="Savchenko A."/>
            <person name="Shiryaev A."/>
            <person name="Soop K."/>
            <person name="Spirin V."/>
            <person name="Szebenyi C."/>
            <person name="Tomsovsky M."/>
            <person name="Tulloss R.E."/>
            <person name="Uehling J."/>
            <person name="Grigoriev I.V."/>
            <person name="Vagvolgyi C."/>
            <person name="Papp T."/>
            <person name="Martin F.M."/>
            <person name="Miettinen O."/>
            <person name="Hibbett D.S."/>
            <person name="Nagy L.G."/>
        </authorList>
    </citation>
    <scope>NUCLEOTIDE SEQUENCE [LARGE SCALE GENOMIC DNA]</scope>
    <source>
        <strain evidence="1 2">NL-1719</strain>
    </source>
</reference>
<evidence type="ECO:0000313" key="1">
    <source>
        <dbReference type="EMBL" id="TFK65402.1"/>
    </source>
</evidence>
<organism evidence="1 2">
    <name type="scientific">Pluteus cervinus</name>
    <dbReference type="NCBI Taxonomy" id="181527"/>
    <lineage>
        <taxon>Eukaryota</taxon>
        <taxon>Fungi</taxon>
        <taxon>Dikarya</taxon>
        <taxon>Basidiomycota</taxon>
        <taxon>Agaricomycotina</taxon>
        <taxon>Agaricomycetes</taxon>
        <taxon>Agaricomycetidae</taxon>
        <taxon>Agaricales</taxon>
        <taxon>Pluteineae</taxon>
        <taxon>Pluteaceae</taxon>
        <taxon>Pluteus</taxon>
    </lineage>
</organism>